<dbReference type="Proteomes" id="UP001596143">
    <property type="component" value="Unassembled WGS sequence"/>
</dbReference>
<protein>
    <submittedName>
        <fullName evidence="1">DUF2848 family protein</fullName>
    </submittedName>
</protein>
<gene>
    <name evidence="1" type="ORF">ACFPTR_11165</name>
</gene>
<evidence type="ECO:0000313" key="2">
    <source>
        <dbReference type="Proteomes" id="UP001596143"/>
    </source>
</evidence>
<accession>A0ABW0U7E1</accession>
<comment type="caution">
    <text evidence="1">The sequence shown here is derived from an EMBL/GenBank/DDBJ whole genome shotgun (WGS) entry which is preliminary data.</text>
</comment>
<evidence type="ECO:0000313" key="1">
    <source>
        <dbReference type="EMBL" id="MFC5629412.1"/>
    </source>
</evidence>
<dbReference type="InterPro" id="IPR021269">
    <property type="entry name" value="DUF2848"/>
</dbReference>
<organism evidence="1 2">
    <name type="scientific">Aliibacillus thermotolerans</name>
    <dbReference type="NCBI Taxonomy" id="1834418"/>
    <lineage>
        <taxon>Bacteria</taxon>
        <taxon>Bacillati</taxon>
        <taxon>Bacillota</taxon>
        <taxon>Bacilli</taxon>
        <taxon>Bacillales</taxon>
        <taxon>Bacillaceae</taxon>
        <taxon>Aliibacillus</taxon>
    </lineage>
</organism>
<name>A0ABW0U7E1_9BACI</name>
<dbReference type="EMBL" id="JBHSPF010000059">
    <property type="protein sequence ID" value="MFC5629412.1"/>
    <property type="molecule type" value="Genomic_DNA"/>
</dbReference>
<dbReference type="Pfam" id="PF11010">
    <property type="entry name" value="DUF2848"/>
    <property type="match status" value="1"/>
</dbReference>
<dbReference type="RefSeq" id="WP_270897137.1">
    <property type="nucleotide sequence ID" value="NZ_JBHSPF010000059.1"/>
</dbReference>
<proteinExistence type="predicted"/>
<sequence length="229" mass="26392">MNFTVGKQNISFEPERLLIAGYTSKDQEQLKKHIEELQVELGVEPPPTIPMIYDLSPELLTTKSEITVVKNDTSGEAEVLIADINGEWYVGLGSDHTDRKLESVSVQKSKQVCLKPISQELWPLSEIENHWDEIELKSWVTHDNEKVLYQSGKLNEFMEPNELVNIIKERDYYSPRAVIFCGTLPLLTDAFLYGEQFHAQLYDPIRDRAIHLNYTVQLLKDAEEEYQHG</sequence>
<keyword evidence="2" id="KW-1185">Reference proteome</keyword>
<reference evidence="2" key="1">
    <citation type="journal article" date="2019" name="Int. J. Syst. Evol. Microbiol.">
        <title>The Global Catalogue of Microorganisms (GCM) 10K type strain sequencing project: providing services to taxonomists for standard genome sequencing and annotation.</title>
        <authorList>
            <consortium name="The Broad Institute Genomics Platform"/>
            <consortium name="The Broad Institute Genome Sequencing Center for Infectious Disease"/>
            <person name="Wu L."/>
            <person name="Ma J."/>
        </authorList>
    </citation>
    <scope>NUCLEOTIDE SEQUENCE [LARGE SCALE GENOMIC DNA]</scope>
    <source>
        <strain evidence="2">CGMCC 1.15790</strain>
    </source>
</reference>